<protein>
    <submittedName>
        <fullName evidence="2">HAD hydrolase subfamily IA REG-2-like protein</fullName>
    </submittedName>
</protein>
<organism evidence="2 3">
    <name type="scientific">Phanerochaete sordida</name>
    <dbReference type="NCBI Taxonomy" id="48140"/>
    <lineage>
        <taxon>Eukaryota</taxon>
        <taxon>Fungi</taxon>
        <taxon>Dikarya</taxon>
        <taxon>Basidiomycota</taxon>
        <taxon>Agaricomycotina</taxon>
        <taxon>Agaricomycetes</taxon>
        <taxon>Polyporales</taxon>
        <taxon>Phanerochaetaceae</taxon>
        <taxon>Phanerochaete</taxon>
    </lineage>
</organism>
<accession>A0A9P3GM07</accession>
<dbReference type="OrthoDB" id="444127at2759"/>
<reference evidence="2 3" key="1">
    <citation type="submission" date="2021-08" db="EMBL/GenBank/DDBJ databases">
        <title>Draft Genome Sequence of Phanerochaete sordida strain YK-624.</title>
        <authorList>
            <person name="Mori T."/>
            <person name="Dohra H."/>
            <person name="Suzuki T."/>
            <person name="Kawagishi H."/>
            <person name="Hirai H."/>
        </authorList>
    </citation>
    <scope>NUCLEOTIDE SEQUENCE [LARGE SCALE GENOMIC DNA]</scope>
    <source>
        <strain evidence="2 3">YK-624</strain>
    </source>
</reference>
<gene>
    <name evidence="2" type="ORF">PsYK624_121050</name>
</gene>
<keyword evidence="2" id="KW-0378">Hydrolase</keyword>
<dbReference type="GO" id="GO:0016791">
    <property type="term" value="F:phosphatase activity"/>
    <property type="evidence" value="ECO:0007669"/>
    <property type="project" value="UniProtKB-ARBA"/>
</dbReference>
<proteinExistence type="predicted"/>
<comment type="caution">
    <text evidence="2">The sequence shown here is derived from an EMBL/GenBank/DDBJ whole genome shotgun (WGS) entry which is preliminary data.</text>
</comment>
<dbReference type="InterPro" id="IPR006439">
    <property type="entry name" value="HAD-SF_hydro_IA"/>
</dbReference>
<dbReference type="Gene3D" id="1.10.150.720">
    <property type="entry name" value="Haloacid dehalogenase-like hydrolase"/>
    <property type="match status" value="1"/>
</dbReference>
<feature type="signal peptide" evidence="1">
    <location>
        <begin position="1"/>
        <end position="17"/>
    </location>
</feature>
<feature type="chain" id="PRO_5040393096" evidence="1">
    <location>
        <begin position="18"/>
        <end position="249"/>
    </location>
</feature>
<dbReference type="PANTHER" id="PTHR46191">
    <property type="match status" value="1"/>
</dbReference>
<dbReference type="Proteomes" id="UP000703269">
    <property type="component" value="Unassembled WGS sequence"/>
</dbReference>
<dbReference type="NCBIfam" id="TIGR01549">
    <property type="entry name" value="HAD-SF-IA-v1"/>
    <property type="match status" value="1"/>
</dbReference>
<evidence type="ECO:0000313" key="3">
    <source>
        <dbReference type="Proteomes" id="UP000703269"/>
    </source>
</evidence>
<sequence length="249" mass="27641">MTIRLVLFDAFSTLLVPRLPVYVQYSQTFEPYLGVLEPEKLKSSFKIALKQLQNEKPAYQHGADDWWGEVICRTAVGAGADPSAVERSLDRIVPRLLKRFSGKEAYRLFDDTLPCLQSLKTMNIKTGLVSNTDIRMRLVLEDLGILSSLNPVLLSEEQGVEKPSLQIFARACELAGVQRDGVVHVGDELKADYYGAKACGLSALLVRRAGPDGESEMKEPDEDLSDVQVVRSLADVAGWVERENSTQLE</sequence>
<dbReference type="Gene3D" id="3.40.50.1000">
    <property type="entry name" value="HAD superfamily/HAD-like"/>
    <property type="match status" value="1"/>
</dbReference>
<dbReference type="SUPFAM" id="SSF56784">
    <property type="entry name" value="HAD-like"/>
    <property type="match status" value="1"/>
</dbReference>
<dbReference type="PRINTS" id="PR00413">
    <property type="entry name" value="HADHALOGNASE"/>
</dbReference>
<dbReference type="InterPro" id="IPR023214">
    <property type="entry name" value="HAD_sf"/>
</dbReference>
<dbReference type="InterPro" id="IPR036412">
    <property type="entry name" value="HAD-like_sf"/>
</dbReference>
<evidence type="ECO:0000313" key="2">
    <source>
        <dbReference type="EMBL" id="GJE95914.1"/>
    </source>
</evidence>
<dbReference type="InterPro" id="IPR051828">
    <property type="entry name" value="HAD-like_hydrolase_domain"/>
</dbReference>
<name>A0A9P3GM07_9APHY</name>
<dbReference type="EMBL" id="BPQB01000053">
    <property type="protein sequence ID" value="GJE95914.1"/>
    <property type="molecule type" value="Genomic_DNA"/>
</dbReference>
<keyword evidence="1" id="KW-0732">Signal</keyword>
<dbReference type="SFLD" id="SFLDG01129">
    <property type="entry name" value="C1.5:_HAD__Beta-PGM__Phosphata"/>
    <property type="match status" value="1"/>
</dbReference>
<dbReference type="InterPro" id="IPR044924">
    <property type="entry name" value="HAD-SF_hydro_IA_REG-2-like_cap"/>
</dbReference>
<dbReference type="GO" id="GO:0005634">
    <property type="term" value="C:nucleus"/>
    <property type="evidence" value="ECO:0007669"/>
    <property type="project" value="TreeGrafter"/>
</dbReference>
<dbReference type="PANTHER" id="PTHR46191:SF2">
    <property type="entry name" value="HALOACID DEHALOGENASE-LIKE HYDROLASE DOMAIN-CONTAINING PROTEIN 3"/>
    <property type="match status" value="1"/>
</dbReference>
<evidence type="ECO:0000256" key="1">
    <source>
        <dbReference type="SAM" id="SignalP"/>
    </source>
</evidence>
<keyword evidence="3" id="KW-1185">Reference proteome</keyword>
<dbReference type="AlphaFoldDB" id="A0A9P3GM07"/>
<dbReference type="Pfam" id="PF00702">
    <property type="entry name" value="Hydrolase"/>
    <property type="match status" value="1"/>
</dbReference>
<dbReference type="SFLD" id="SFLDS00003">
    <property type="entry name" value="Haloacid_Dehalogenase"/>
    <property type="match status" value="1"/>
</dbReference>